<feature type="region of interest" description="Disordered" evidence="1">
    <location>
        <begin position="109"/>
        <end position="129"/>
    </location>
</feature>
<reference evidence="2" key="1">
    <citation type="submission" date="2023-11" db="EMBL/GenBank/DDBJ databases">
        <title>The genome sequences of three competitors of mushroom-forming fungi.</title>
        <authorList>
            <person name="Beijen E."/>
            <person name="Ohm R.A."/>
        </authorList>
    </citation>
    <scope>NUCLEOTIDE SEQUENCE</scope>
    <source>
        <strain evidence="2">CBS 100526</strain>
    </source>
</reference>
<organism evidence="2 3">
    <name type="scientific">Trichoderma aggressivum f. europaeum</name>
    <dbReference type="NCBI Taxonomy" id="173218"/>
    <lineage>
        <taxon>Eukaryota</taxon>
        <taxon>Fungi</taxon>
        <taxon>Dikarya</taxon>
        <taxon>Ascomycota</taxon>
        <taxon>Pezizomycotina</taxon>
        <taxon>Sordariomycetes</taxon>
        <taxon>Hypocreomycetidae</taxon>
        <taxon>Hypocreales</taxon>
        <taxon>Hypocreaceae</taxon>
        <taxon>Trichoderma</taxon>
    </lineage>
</organism>
<name>A0AAE1ILU1_9HYPO</name>
<sequence length="198" mass="21506">MSKRNHTIGERPRKHRPRGNRVFGSAASFMSSNVHVYKRIMTIAVFSSLDASAVAAEGSETKDAAVPFLHTSRTHPPLHLYLPSNNKYVLGSTPQGTTRYGPVVTRSGDLAVQQQQQQQQQQQHQQQPHIFSTTTSPVTATVLPSPIPPASHALNALVTITPPPTNNKKPPEGSSRKTAAGTRKLHCSARVRAPGQDK</sequence>
<accession>A0AAE1ILU1</accession>
<comment type="caution">
    <text evidence="2">The sequence shown here is derived from an EMBL/GenBank/DDBJ whole genome shotgun (WGS) entry which is preliminary data.</text>
</comment>
<keyword evidence="3" id="KW-1185">Reference proteome</keyword>
<evidence type="ECO:0000313" key="2">
    <source>
        <dbReference type="EMBL" id="KAK4085217.1"/>
    </source>
</evidence>
<evidence type="ECO:0000313" key="3">
    <source>
        <dbReference type="Proteomes" id="UP001273209"/>
    </source>
</evidence>
<dbReference type="Proteomes" id="UP001273209">
    <property type="component" value="Unassembled WGS sequence"/>
</dbReference>
<feature type="region of interest" description="Disordered" evidence="1">
    <location>
        <begin position="153"/>
        <end position="198"/>
    </location>
</feature>
<proteinExistence type="predicted"/>
<dbReference type="RefSeq" id="XP_062760557.1">
    <property type="nucleotide sequence ID" value="XM_062897075.1"/>
</dbReference>
<evidence type="ECO:0000256" key="1">
    <source>
        <dbReference type="SAM" id="MobiDB-lite"/>
    </source>
</evidence>
<feature type="compositionally biased region" description="Basic residues" evidence="1">
    <location>
        <begin position="1"/>
        <end position="19"/>
    </location>
</feature>
<feature type="compositionally biased region" description="Low complexity" evidence="1">
    <location>
        <begin position="113"/>
        <end position="127"/>
    </location>
</feature>
<dbReference type="EMBL" id="JAWRVG010000001">
    <property type="protein sequence ID" value="KAK4085217.1"/>
    <property type="molecule type" value="Genomic_DNA"/>
</dbReference>
<dbReference type="GeneID" id="87916115"/>
<gene>
    <name evidence="2" type="ORF">Triagg1_207</name>
</gene>
<feature type="region of interest" description="Disordered" evidence="1">
    <location>
        <begin position="1"/>
        <end position="20"/>
    </location>
</feature>
<dbReference type="AlphaFoldDB" id="A0AAE1ILU1"/>
<protein>
    <submittedName>
        <fullName evidence="2">Uncharacterized protein</fullName>
    </submittedName>
</protein>